<name>M7NVV8_PNEMU</name>
<comment type="caution">
    <text evidence="6">The sequence shown here is derived from an EMBL/GenBank/DDBJ whole genome shotgun (WGS) entry which is preliminary data.</text>
</comment>
<dbReference type="OrthoDB" id="8033832at2759"/>
<dbReference type="InterPro" id="IPR038187">
    <property type="entry name" value="NAC_A/B_dom_sf"/>
</dbReference>
<sequence>MDNSKLSKLQTNVRIGGKGTPRRKKKVVHRSSGDDKKLQSSLKKLNVQPVGGVTEANFFKTDGIVTHFSAPKVLASIPSNMFVISGLSEDKELTDLVPGILNQLGRDSLASLRKLTGNYTNLHKTKTGDPNEDDDYIPDLVEVFDAQD</sequence>
<dbReference type="VEuPathDB" id="FungiDB:PNEG_00466"/>
<feature type="compositionally biased region" description="Basic residues" evidence="4">
    <location>
        <begin position="20"/>
        <end position="29"/>
    </location>
</feature>
<dbReference type="RefSeq" id="XP_007872348.1">
    <property type="nucleotide sequence ID" value="XM_007874157.1"/>
</dbReference>
<organism evidence="6 7">
    <name type="scientific">Pneumocystis murina (strain B123)</name>
    <name type="common">Mouse pneumocystis pneumonia agent</name>
    <name type="synonym">Pneumocystis carinii f. sp. muris</name>
    <dbReference type="NCBI Taxonomy" id="1069680"/>
    <lineage>
        <taxon>Eukaryota</taxon>
        <taxon>Fungi</taxon>
        <taxon>Dikarya</taxon>
        <taxon>Ascomycota</taxon>
        <taxon>Taphrinomycotina</taxon>
        <taxon>Pneumocystomycetes</taxon>
        <taxon>Pneumocystaceae</taxon>
        <taxon>Pneumocystis</taxon>
    </lineage>
</organism>
<dbReference type="STRING" id="1069680.M7NVV8"/>
<comment type="similarity">
    <text evidence="2 3">Belongs to the NAC-beta family.</text>
</comment>
<dbReference type="SMART" id="SM01407">
    <property type="entry name" value="NAC"/>
    <property type="match status" value="1"/>
</dbReference>
<evidence type="ECO:0000313" key="7">
    <source>
        <dbReference type="Proteomes" id="UP000011958"/>
    </source>
</evidence>
<dbReference type="AlphaFoldDB" id="M7NVV8"/>
<feature type="compositionally biased region" description="Polar residues" evidence="4">
    <location>
        <begin position="1"/>
        <end position="13"/>
    </location>
</feature>
<dbReference type="PANTHER" id="PTHR10351">
    <property type="entry name" value="TRANSCRIPTION FACTOR BTF3 FAMILY MEMBER"/>
    <property type="match status" value="1"/>
</dbReference>
<dbReference type="eggNOG" id="KOG2240">
    <property type="taxonomic scope" value="Eukaryota"/>
</dbReference>
<dbReference type="Proteomes" id="UP000011958">
    <property type="component" value="Unassembled WGS sequence"/>
</dbReference>
<dbReference type="InterPro" id="IPR002715">
    <property type="entry name" value="Nas_poly-pep-assoc_cplx_dom"/>
</dbReference>
<keyword evidence="3" id="KW-0805">Transcription regulation</keyword>
<dbReference type="FunFam" id="2.20.70.30:FF:000001">
    <property type="entry name" value="Transcription factor BTF3 homolog"/>
    <property type="match status" value="1"/>
</dbReference>
<dbReference type="GeneID" id="19894164"/>
<comment type="subcellular location">
    <subcellularLocation>
        <location evidence="1">Cytoplasm</location>
    </subcellularLocation>
</comment>
<gene>
    <name evidence="6" type="ORF">PNEG_00466</name>
</gene>
<evidence type="ECO:0000313" key="6">
    <source>
        <dbReference type="EMBL" id="EMR11447.1"/>
    </source>
</evidence>
<accession>M7NVV8</accession>
<feature type="domain" description="NAC-A/B" evidence="5">
    <location>
        <begin position="32"/>
        <end position="97"/>
    </location>
</feature>
<dbReference type="Pfam" id="PF01849">
    <property type="entry name" value="NAC"/>
    <property type="match status" value="1"/>
</dbReference>
<evidence type="ECO:0000259" key="5">
    <source>
        <dbReference type="PROSITE" id="PS51151"/>
    </source>
</evidence>
<dbReference type="PROSITE" id="PS51151">
    <property type="entry name" value="NAC_AB"/>
    <property type="match status" value="1"/>
</dbReference>
<keyword evidence="7" id="KW-1185">Reference proteome</keyword>
<evidence type="ECO:0000256" key="2">
    <source>
        <dbReference type="ARBA" id="ARBA00005296"/>
    </source>
</evidence>
<evidence type="ECO:0000256" key="3">
    <source>
        <dbReference type="RuleBase" id="RU361272"/>
    </source>
</evidence>
<keyword evidence="3" id="KW-0804">Transcription</keyword>
<dbReference type="EMBL" id="AFWA02000001">
    <property type="protein sequence ID" value="EMR11447.1"/>
    <property type="molecule type" value="Genomic_DNA"/>
</dbReference>
<dbReference type="CDD" id="cd22055">
    <property type="entry name" value="NAC_BTF3"/>
    <property type="match status" value="1"/>
</dbReference>
<reference evidence="7" key="1">
    <citation type="journal article" date="2016" name="Nat. Commun.">
        <title>Genome analysis of three Pneumocystis species reveals adaptation mechanisms to life exclusively in mammalian hosts.</title>
        <authorList>
            <person name="Ma L."/>
            <person name="Chen Z."/>
            <person name="Huang D.W."/>
            <person name="Kutty G."/>
            <person name="Ishihara M."/>
            <person name="Wang H."/>
            <person name="Abouelleil A."/>
            <person name="Bishop L."/>
            <person name="Davey E."/>
            <person name="Deng R."/>
            <person name="Deng X."/>
            <person name="Fan L."/>
            <person name="Fantoni G."/>
            <person name="Fitzgerald M."/>
            <person name="Gogineni E."/>
            <person name="Goldberg J.M."/>
            <person name="Handley G."/>
            <person name="Hu X."/>
            <person name="Huber C."/>
            <person name="Jiao X."/>
            <person name="Jones K."/>
            <person name="Levin J.Z."/>
            <person name="Liu Y."/>
            <person name="Macdonald P."/>
            <person name="Melnikov A."/>
            <person name="Raley C."/>
            <person name="Sassi M."/>
            <person name="Sherman B.T."/>
            <person name="Song X."/>
            <person name="Sykes S."/>
            <person name="Tran B."/>
            <person name="Walsh L."/>
            <person name="Xia Y."/>
            <person name="Yang J."/>
            <person name="Young S."/>
            <person name="Zeng Q."/>
            <person name="Zheng X."/>
            <person name="Stephens R."/>
            <person name="Nusbaum C."/>
            <person name="Birren B.W."/>
            <person name="Azadi P."/>
            <person name="Lempicki R.A."/>
            <person name="Cuomo C.A."/>
            <person name="Kovacs J.A."/>
        </authorList>
    </citation>
    <scope>NUCLEOTIDE SEQUENCE [LARGE SCALE GENOMIC DNA]</scope>
    <source>
        <strain evidence="7">B123</strain>
    </source>
</reference>
<protein>
    <recommendedName>
        <fullName evidence="3">Nascent polypeptide-associated complex subunit beta</fullName>
    </recommendedName>
</protein>
<dbReference type="Gene3D" id="2.20.70.30">
    <property type="entry name" value="Nascent polypeptide-associated complex domain"/>
    <property type="match status" value="1"/>
</dbReference>
<evidence type="ECO:0000256" key="1">
    <source>
        <dbReference type="ARBA" id="ARBA00004496"/>
    </source>
</evidence>
<dbReference type="GO" id="GO:0005854">
    <property type="term" value="C:nascent polypeptide-associated complex"/>
    <property type="evidence" value="ECO:0007669"/>
    <property type="project" value="UniProtKB-ARBA"/>
</dbReference>
<dbReference type="OMA" id="AGDTYME"/>
<dbReference type="InterPro" id="IPR039370">
    <property type="entry name" value="BTF3"/>
</dbReference>
<comment type="subunit">
    <text evidence="3">Part of the nascent polypeptide-associated complex (NAC).</text>
</comment>
<dbReference type="HOGENOM" id="CLU_098726_3_0_1"/>
<evidence type="ECO:0000256" key="4">
    <source>
        <dbReference type="SAM" id="MobiDB-lite"/>
    </source>
</evidence>
<proteinExistence type="inferred from homology"/>
<feature type="region of interest" description="Disordered" evidence="4">
    <location>
        <begin position="1"/>
        <end position="41"/>
    </location>
</feature>